<protein>
    <submittedName>
        <fullName evidence="2">Uncharacterized protein</fullName>
    </submittedName>
</protein>
<dbReference type="EMBL" id="KV922054">
    <property type="protein sequence ID" value="ORE02380.1"/>
    <property type="molecule type" value="Genomic_DNA"/>
</dbReference>
<sequence>MLFKYEYDELSSCKIGRDQVTEVDDKYLGRWPYQASQNTKRYACKFSQEKPKPSQFDCNSWVLMMGIGMELVLIDVPVGNLICRVSKTDRYEFPQSVDTFALDFIPLLQVV</sequence>
<feature type="transmembrane region" description="Helical" evidence="1">
    <location>
        <begin position="61"/>
        <end position="83"/>
    </location>
</feature>
<organism evidence="2">
    <name type="scientific">Rhizopus microsporus var. microsporus</name>
    <dbReference type="NCBI Taxonomy" id="86635"/>
    <lineage>
        <taxon>Eukaryota</taxon>
        <taxon>Fungi</taxon>
        <taxon>Fungi incertae sedis</taxon>
        <taxon>Mucoromycota</taxon>
        <taxon>Mucoromycotina</taxon>
        <taxon>Mucoromycetes</taxon>
        <taxon>Mucorales</taxon>
        <taxon>Mucorineae</taxon>
        <taxon>Rhizopodaceae</taxon>
        <taxon>Rhizopus</taxon>
    </lineage>
</organism>
<evidence type="ECO:0000256" key="1">
    <source>
        <dbReference type="SAM" id="Phobius"/>
    </source>
</evidence>
<dbReference type="OrthoDB" id="2288255at2759"/>
<keyword evidence="1" id="KW-0472">Membrane</keyword>
<dbReference type="Proteomes" id="UP000242414">
    <property type="component" value="Unassembled WGS sequence"/>
</dbReference>
<keyword evidence="1" id="KW-0812">Transmembrane</keyword>
<keyword evidence="1" id="KW-1133">Transmembrane helix</keyword>
<proteinExistence type="predicted"/>
<accession>A0A1X0QRJ3</accession>
<evidence type="ECO:0000313" key="2">
    <source>
        <dbReference type="EMBL" id="ORE02380.1"/>
    </source>
</evidence>
<reference evidence="2" key="1">
    <citation type="journal article" date="2016" name="Proc. Natl. Acad. Sci. U.S.A.">
        <title>Lipid metabolic changes in an early divergent fungus govern the establishment of a mutualistic symbiosis with endobacteria.</title>
        <authorList>
            <person name="Lastovetsky O.A."/>
            <person name="Gaspar M.L."/>
            <person name="Mondo S.J."/>
            <person name="LaButti K.M."/>
            <person name="Sandor L."/>
            <person name="Grigoriev I.V."/>
            <person name="Henry S.A."/>
            <person name="Pawlowska T.E."/>
        </authorList>
    </citation>
    <scope>NUCLEOTIDE SEQUENCE [LARGE SCALE GENOMIC DNA]</scope>
    <source>
        <strain evidence="2">ATCC 52814</strain>
    </source>
</reference>
<dbReference type="AlphaFoldDB" id="A0A1X0QRJ3"/>
<gene>
    <name evidence="2" type="ORF">BCV72DRAFT_53592</name>
</gene>
<name>A0A1X0QRJ3_RHIZD</name>
<dbReference type="VEuPathDB" id="FungiDB:BCV72DRAFT_53592"/>